<reference evidence="10" key="1">
    <citation type="submission" date="2025-08" db="UniProtKB">
        <authorList>
            <consortium name="RefSeq"/>
        </authorList>
    </citation>
    <scope>IDENTIFICATION</scope>
</reference>
<feature type="domain" description="Cadherin" evidence="8">
    <location>
        <begin position="212"/>
        <end position="309"/>
    </location>
</feature>
<dbReference type="CDD" id="cd00037">
    <property type="entry name" value="CLECT"/>
    <property type="match status" value="1"/>
</dbReference>
<dbReference type="GeneID" id="101859383"/>
<keyword evidence="3" id="KW-0677">Repeat</keyword>
<dbReference type="InterPro" id="IPR016186">
    <property type="entry name" value="C-type_lectin-like/link_sf"/>
</dbReference>
<feature type="domain" description="Cadherin" evidence="8">
    <location>
        <begin position="119"/>
        <end position="211"/>
    </location>
</feature>
<dbReference type="Pfam" id="PF00028">
    <property type="entry name" value="Cadherin"/>
    <property type="match status" value="1"/>
</dbReference>
<protein>
    <submittedName>
        <fullName evidence="10">Protocadherin Fat 4</fullName>
    </submittedName>
</protein>
<dbReference type="Gene3D" id="3.10.100.10">
    <property type="entry name" value="Mannose-Binding Protein A, subunit A"/>
    <property type="match status" value="1"/>
</dbReference>
<keyword evidence="9" id="KW-1185">Reference proteome</keyword>
<evidence type="ECO:0000256" key="4">
    <source>
        <dbReference type="ARBA" id="ARBA00022837"/>
    </source>
</evidence>
<keyword evidence="6" id="KW-0472">Membrane</keyword>
<comment type="subcellular location">
    <subcellularLocation>
        <location evidence="1">Membrane</location>
    </subcellularLocation>
</comment>
<dbReference type="Proteomes" id="UP000694888">
    <property type="component" value="Unplaced"/>
</dbReference>
<feature type="non-terminal residue" evidence="10">
    <location>
        <position position="1"/>
    </location>
</feature>
<name>A0ABM0KB48_APLCA</name>
<evidence type="ECO:0000256" key="7">
    <source>
        <dbReference type="PROSITE-ProRule" id="PRU00043"/>
    </source>
</evidence>
<dbReference type="Gene3D" id="2.60.40.60">
    <property type="entry name" value="Cadherins"/>
    <property type="match status" value="4"/>
</dbReference>
<evidence type="ECO:0000256" key="6">
    <source>
        <dbReference type="ARBA" id="ARBA00023136"/>
    </source>
</evidence>
<dbReference type="PRINTS" id="PR00205">
    <property type="entry name" value="CADHERIN"/>
</dbReference>
<dbReference type="InterPro" id="IPR015919">
    <property type="entry name" value="Cadherin-like_sf"/>
</dbReference>
<dbReference type="PROSITE" id="PS50268">
    <property type="entry name" value="CADHERIN_2"/>
    <property type="match status" value="3"/>
</dbReference>
<feature type="domain" description="Cadherin" evidence="8">
    <location>
        <begin position="310"/>
        <end position="491"/>
    </location>
</feature>
<sequence length="509" mass="55576">CSPSAVDESASLCEAMGGRLAAVTDRDEYIFLKQFILSQLTDDTTVWISGTDRYRWGHWVDIHDQKPVSILDLASPPTSRYQQDGGHCLALTALHNEVKMRAVPCQVDTQQSSAHVPDLSVTDADIDQYGPASVRYELAHEVTVPFAIDATSGELTVLLATSADRSAVLDRETRDFYDLQIFAVDYFGRGRNASAHVLVNITDVNDEAPYFLQPVYEFNVSEATARGHVIGQVQADDKDLRSAVLIYTMDDSKMFSLNPLTGNVTVVGMLDRETQSEYELTVRVSDGLNTGNTTVRVHLTDSNDNCPVWDVGSLAVNVTENQAPSSLDIGQLLAVDGDLGPNGEVTFFINDTYWMDFLHISPNGSIFLGKPLPRSPPPPYSVPVYASDGGLEPCVVSDHLTVAVMEENDFDPEICYKGQCGVSDIEGNITTTGGLDRETQSLYHVTVQARDSTRATLSALAMATDHGVPPQHSNLTVVVEVVDINDNSPVFESPEYTVTFSNLSVPMQQ</sequence>
<evidence type="ECO:0000256" key="3">
    <source>
        <dbReference type="ARBA" id="ARBA00022737"/>
    </source>
</evidence>
<evidence type="ECO:0000256" key="1">
    <source>
        <dbReference type="ARBA" id="ARBA00004370"/>
    </source>
</evidence>
<keyword evidence="5" id="KW-1133">Transmembrane helix</keyword>
<keyword evidence="4 7" id="KW-0106">Calcium</keyword>
<dbReference type="PROSITE" id="PS00232">
    <property type="entry name" value="CADHERIN_1"/>
    <property type="match status" value="2"/>
</dbReference>
<dbReference type="PANTHER" id="PTHR24026">
    <property type="entry name" value="FAT ATYPICAL CADHERIN-RELATED"/>
    <property type="match status" value="1"/>
</dbReference>
<evidence type="ECO:0000256" key="2">
    <source>
        <dbReference type="ARBA" id="ARBA00022692"/>
    </source>
</evidence>
<evidence type="ECO:0000313" key="10">
    <source>
        <dbReference type="RefSeq" id="XP_005113351.1"/>
    </source>
</evidence>
<feature type="non-terminal residue" evidence="10">
    <location>
        <position position="509"/>
    </location>
</feature>
<dbReference type="SMART" id="SM00112">
    <property type="entry name" value="CA"/>
    <property type="match status" value="4"/>
</dbReference>
<dbReference type="InterPro" id="IPR002126">
    <property type="entry name" value="Cadherin-like_dom"/>
</dbReference>
<dbReference type="CDD" id="cd11304">
    <property type="entry name" value="Cadherin_repeat"/>
    <property type="match status" value="3"/>
</dbReference>
<dbReference type="PANTHER" id="PTHR24026:SF126">
    <property type="entry name" value="PROTOCADHERIN FAT 4"/>
    <property type="match status" value="1"/>
</dbReference>
<evidence type="ECO:0000259" key="8">
    <source>
        <dbReference type="PROSITE" id="PS50268"/>
    </source>
</evidence>
<dbReference type="InterPro" id="IPR020894">
    <property type="entry name" value="Cadherin_CS"/>
</dbReference>
<gene>
    <name evidence="10" type="primary">LOC101859383</name>
</gene>
<keyword evidence="2" id="KW-0812">Transmembrane</keyword>
<organism evidence="9 10">
    <name type="scientific">Aplysia californica</name>
    <name type="common">California sea hare</name>
    <dbReference type="NCBI Taxonomy" id="6500"/>
    <lineage>
        <taxon>Eukaryota</taxon>
        <taxon>Metazoa</taxon>
        <taxon>Spiralia</taxon>
        <taxon>Lophotrochozoa</taxon>
        <taxon>Mollusca</taxon>
        <taxon>Gastropoda</taxon>
        <taxon>Heterobranchia</taxon>
        <taxon>Euthyneura</taxon>
        <taxon>Tectipleura</taxon>
        <taxon>Aplysiida</taxon>
        <taxon>Aplysioidea</taxon>
        <taxon>Aplysiidae</taxon>
        <taxon>Aplysia</taxon>
    </lineage>
</organism>
<dbReference type="SUPFAM" id="SSF56436">
    <property type="entry name" value="C-type lectin-like"/>
    <property type="match status" value="1"/>
</dbReference>
<proteinExistence type="predicted"/>
<dbReference type="InterPro" id="IPR016187">
    <property type="entry name" value="CTDL_fold"/>
</dbReference>
<evidence type="ECO:0000313" key="9">
    <source>
        <dbReference type="Proteomes" id="UP000694888"/>
    </source>
</evidence>
<evidence type="ECO:0000256" key="5">
    <source>
        <dbReference type="ARBA" id="ARBA00022989"/>
    </source>
</evidence>
<dbReference type="RefSeq" id="XP_005113351.1">
    <property type="nucleotide sequence ID" value="XM_005113294.1"/>
</dbReference>
<accession>A0ABM0KB48</accession>
<dbReference type="SUPFAM" id="SSF49313">
    <property type="entry name" value="Cadherin-like"/>
    <property type="match status" value="4"/>
</dbReference>